<reference evidence="1 2" key="1">
    <citation type="submission" date="2015-07" db="EMBL/GenBank/DDBJ databases">
        <title>Complete genome of Cronobacter phage PBES 02.</title>
        <authorList>
            <person name="Myung H."/>
        </authorList>
    </citation>
    <scope>NUCLEOTIDE SEQUENCE [LARGE SCALE GENOMIC DNA]</scope>
</reference>
<evidence type="ECO:0000313" key="1">
    <source>
        <dbReference type="EMBL" id="AKY04125.1"/>
    </source>
</evidence>
<gene>
    <name evidence="1" type="ORF">ADU18_0228</name>
</gene>
<dbReference type="GeneID" id="26523455"/>
<evidence type="ECO:0000313" key="2">
    <source>
        <dbReference type="Proteomes" id="UP000202736"/>
    </source>
</evidence>
<keyword evidence="1" id="KW-0378">Hydrolase</keyword>
<name>A0A0K1YAJ0_9CAUD</name>
<dbReference type="SUPFAM" id="SSF109604">
    <property type="entry name" value="HD-domain/PDEase-like"/>
    <property type="match status" value="1"/>
</dbReference>
<dbReference type="RefSeq" id="YP_009189086.1">
    <property type="nucleotide sequence ID" value="NC_028672.1"/>
</dbReference>
<dbReference type="KEGG" id="vg:26523455"/>
<proteinExistence type="predicted"/>
<dbReference type="GO" id="GO:0016787">
    <property type="term" value="F:hydrolase activity"/>
    <property type="evidence" value="ECO:0007669"/>
    <property type="project" value="UniProtKB-KW"/>
</dbReference>
<keyword evidence="2" id="KW-1185">Reference proteome</keyword>
<dbReference type="EMBL" id="KT353109">
    <property type="protein sequence ID" value="AKY04125.1"/>
    <property type="molecule type" value="Genomic_DNA"/>
</dbReference>
<protein>
    <submittedName>
        <fullName evidence="1">Putative metal dependent phosphohydrolase</fullName>
    </submittedName>
</protein>
<sequence length="187" mass="21777">MNKVLSPAEQLAMMIKLAATHHMRQFDKGGRPYVLHVLKVMHYLKVKDDDELNCIAVGHDIVEDTPVQPCDLERLGMSNRVISGIARLTKVEGQTPDEYLKGILESYDACRVKLADLRHNTDIRRLKGLRKKDLQRIQKYHKMHMQIKDMIAWYEDNHLSMFSFPGDYFSARDEQVKSIMEKEYDAD</sequence>
<organism evidence="1 2">
    <name type="scientific">Cronobacter phage PBES 02</name>
    <dbReference type="NCBI Taxonomy" id="1684115"/>
    <lineage>
        <taxon>Viruses</taxon>
        <taxon>Duplodnaviria</taxon>
        <taxon>Heunggongvirae</taxon>
        <taxon>Uroviricota</taxon>
        <taxon>Caudoviricetes</taxon>
        <taxon>Vequintavirinae</taxon>
        <taxon>Certrevirus</taxon>
        <taxon>Certrevirus PBES02</taxon>
    </lineage>
</organism>
<accession>A0A0K1YAJ0</accession>
<dbReference type="Proteomes" id="UP000202736">
    <property type="component" value="Segment"/>
</dbReference>
<dbReference type="Gene3D" id="1.10.3210.10">
    <property type="entry name" value="Hypothetical protein af1432"/>
    <property type="match status" value="1"/>
</dbReference>